<keyword evidence="9" id="KW-0406">Ion transport</keyword>
<dbReference type="Gene3D" id="1.10.287.70">
    <property type="match status" value="4"/>
</dbReference>
<feature type="transmembrane region" description="Helical" evidence="9">
    <location>
        <begin position="187"/>
        <end position="206"/>
    </location>
</feature>
<dbReference type="PROSITE" id="PS00018">
    <property type="entry name" value="EF_HAND_1"/>
    <property type="match status" value="1"/>
</dbReference>
<dbReference type="PANTHER" id="PTHR10037">
    <property type="entry name" value="VOLTAGE-GATED CATION CHANNEL CALCIUM AND SODIUM"/>
    <property type="match status" value="1"/>
</dbReference>
<evidence type="ECO:0000256" key="3">
    <source>
        <dbReference type="ARBA" id="ARBA00022692"/>
    </source>
</evidence>
<reference evidence="13" key="1">
    <citation type="submission" date="2003-08" db="EMBL/GenBank/DDBJ databases">
        <authorList>
            <person name="Birren B."/>
            <person name="Nusbaum C."/>
            <person name="Abebe A."/>
            <person name="Abouelleil A."/>
            <person name="Adekoya E."/>
            <person name="Ait-zahra M."/>
            <person name="Allen N."/>
            <person name="Allen T."/>
            <person name="An P."/>
            <person name="Anderson M."/>
            <person name="Anderson S."/>
            <person name="Arachchi H."/>
            <person name="Armbruster J."/>
            <person name="Bachantsang P."/>
            <person name="Baldwin J."/>
            <person name="Barry A."/>
            <person name="Bayul T."/>
            <person name="Blitshsteyn B."/>
            <person name="Bloom T."/>
            <person name="Blye J."/>
            <person name="Boguslavskiy L."/>
            <person name="Borowsky M."/>
            <person name="Boukhgalter B."/>
            <person name="Brunache A."/>
            <person name="Butler J."/>
            <person name="Calixte N."/>
            <person name="Calvo S."/>
            <person name="Camarata J."/>
            <person name="Campo K."/>
            <person name="Chang J."/>
            <person name="Cheshatsang Y."/>
            <person name="Citroen M."/>
            <person name="Collymore A."/>
            <person name="Considine T."/>
            <person name="Cook A."/>
            <person name="Cooke P."/>
            <person name="Corum B."/>
            <person name="Cuomo C."/>
            <person name="David R."/>
            <person name="Dawoe T."/>
            <person name="Degray S."/>
            <person name="Dodge S."/>
            <person name="Dooley K."/>
            <person name="Dorje P."/>
            <person name="Dorjee K."/>
            <person name="Dorris L."/>
            <person name="Duffey N."/>
            <person name="Dupes A."/>
            <person name="Elkins T."/>
            <person name="Engels R."/>
            <person name="Erickson J."/>
            <person name="Farina A."/>
            <person name="Faro S."/>
            <person name="Ferreira P."/>
            <person name="Fischer H."/>
            <person name="Fitzgerald M."/>
            <person name="Foley K."/>
            <person name="Gage D."/>
            <person name="Galagan J."/>
            <person name="Gearin G."/>
            <person name="Gnerre S."/>
            <person name="Gnirke A."/>
            <person name="Goyette A."/>
            <person name="Graham J."/>
            <person name="Grandbois E."/>
            <person name="Gyaltsen K."/>
            <person name="Hafez N."/>
            <person name="Hagopian D."/>
            <person name="Hagos B."/>
            <person name="Hall J."/>
            <person name="Hatcher B."/>
            <person name="Heller A."/>
            <person name="Higgins H."/>
            <person name="Honan T."/>
            <person name="Horn A."/>
            <person name="Houde N."/>
            <person name="Hughes L."/>
            <person name="Hulme W."/>
            <person name="Husby E."/>
            <person name="Iliev I."/>
            <person name="Jaffe D."/>
            <person name="Jones C."/>
            <person name="Kamal M."/>
            <person name="Kamat A."/>
            <person name="Kamvysselis M."/>
            <person name="Karlsson E."/>
            <person name="Kells C."/>
            <person name="Kieu A."/>
            <person name="Kisner P."/>
            <person name="Kodira C."/>
            <person name="Kulbokas E."/>
            <person name="Labutti K."/>
            <person name="Lama D."/>
            <person name="Landers T."/>
            <person name="Leger J."/>
            <person name="Levine S."/>
            <person name="Lewis D."/>
            <person name="Lewis T."/>
            <person name="Lindblad-toh K."/>
            <person name="Liu X."/>
            <person name="Lokyitsang T."/>
            <person name="Lokyitsang Y."/>
            <person name="Lucien O."/>
            <person name="Lui A."/>
            <person name="Ma L.J."/>
            <person name="Mabbitt R."/>
            <person name="Macdonald J."/>
            <person name="Maclean C."/>
            <person name="Major J."/>
            <person name="Manning J."/>
            <person name="Marabella R."/>
            <person name="Maru K."/>
            <person name="Matthews C."/>
            <person name="Mauceli E."/>
            <person name="Mccarthy M."/>
            <person name="Mcdonough S."/>
            <person name="Mcghee T."/>
            <person name="Meldrim J."/>
            <person name="Meneus L."/>
            <person name="Mesirov J."/>
            <person name="Mihalev A."/>
            <person name="Mihova T."/>
            <person name="Mikkelsen T."/>
            <person name="Mlenga V."/>
            <person name="Moru K."/>
            <person name="Mozes J."/>
            <person name="Mulrain L."/>
            <person name="Munson G."/>
            <person name="Naylor J."/>
            <person name="Newes C."/>
            <person name="Nguyen C."/>
            <person name="Nguyen N."/>
            <person name="Nguyen T."/>
            <person name="Nicol R."/>
            <person name="Nielsen C."/>
            <person name="Nizzari M."/>
            <person name="Norbu C."/>
            <person name="Norbu N."/>
            <person name="O'donnell P."/>
            <person name="Okoawo O."/>
            <person name="O'leary S."/>
            <person name="Omotosho B."/>
            <person name="O'neill K."/>
            <person name="Osman S."/>
            <person name="Parker S."/>
            <person name="Perrin D."/>
            <person name="Phunkhang P."/>
            <person name="Piqani B."/>
            <person name="Purcell S."/>
            <person name="Rachupka T."/>
            <person name="Ramasamy U."/>
            <person name="Rameau R."/>
            <person name="Ray V."/>
            <person name="Raymond C."/>
            <person name="Retta R."/>
            <person name="Richardson S."/>
            <person name="Rise C."/>
            <person name="Rodriguez J."/>
            <person name="Rogers J."/>
            <person name="Rogov P."/>
            <person name="Rutman M."/>
            <person name="Schupbach R."/>
            <person name="Seaman C."/>
            <person name="Settipalli S."/>
            <person name="Sharpe T."/>
            <person name="Sheridan J."/>
            <person name="Sherpa N."/>
            <person name="Shi J."/>
            <person name="Smirnov S."/>
            <person name="Smith C."/>
            <person name="Sougnez C."/>
            <person name="Spencer B."/>
            <person name="Stalker J."/>
            <person name="Stange-thomann N."/>
            <person name="Stavropoulos S."/>
            <person name="Stetson K."/>
            <person name="Stone C."/>
            <person name="Stone S."/>
            <person name="Stubbs M."/>
            <person name="Talamas J."/>
            <person name="Tchuinga P."/>
            <person name="Tenzing P."/>
            <person name="Tesfaye S."/>
            <person name="Theodore J."/>
            <person name="Thoulutsang Y."/>
            <person name="Topham K."/>
            <person name="Towey S."/>
            <person name="Tsamla T."/>
            <person name="Tsomo N."/>
            <person name="Vallee D."/>
            <person name="Vassiliev H."/>
            <person name="Venkataraman V."/>
            <person name="Vinson J."/>
            <person name="Vo A."/>
            <person name="Wade C."/>
            <person name="Wang S."/>
            <person name="Wangchuk T."/>
            <person name="Wangdi T."/>
            <person name="Whittaker C."/>
            <person name="Wilkinson J."/>
            <person name="Wu Y."/>
            <person name="Wyman D."/>
            <person name="Yadav S."/>
            <person name="Yang S."/>
            <person name="Yang X."/>
            <person name="Yeager S."/>
            <person name="Yee E."/>
            <person name="Young G."/>
            <person name="Zainoun J."/>
            <person name="Zembeck L."/>
            <person name="Zimmer A."/>
            <person name="Zody M."/>
            <person name="Lander E."/>
        </authorList>
    </citation>
    <scope>NUCLEOTIDE SEQUENCE [LARGE SCALE GENOMIC DNA]</scope>
</reference>
<dbReference type="InterPro" id="IPR027359">
    <property type="entry name" value="Volt_channel_dom_sf"/>
</dbReference>
<dbReference type="GeneTree" id="ENSGT00940000167131"/>
<keyword evidence="2" id="KW-1003">Cell membrane</keyword>
<feature type="transmembrane region" description="Helical" evidence="9">
    <location>
        <begin position="1427"/>
        <end position="1446"/>
    </location>
</feature>
<keyword evidence="9" id="KW-0894">Sodium channel</keyword>
<feature type="region of interest" description="Disordered" evidence="10">
    <location>
        <begin position="855"/>
        <end position="880"/>
    </location>
</feature>
<keyword evidence="4" id="KW-0677">Repeat</keyword>
<evidence type="ECO:0000313" key="12">
    <source>
        <dbReference type="Ensembl" id="ENSCSAVP00000005889.1"/>
    </source>
</evidence>
<dbReference type="InterPro" id="IPR002048">
    <property type="entry name" value="EF_hand_dom"/>
</dbReference>
<comment type="similarity">
    <text evidence="9">Belongs to the sodium channel (TC 1.A.1.10) family.</text>
</comment>
<feature type="domain" description="EF-hand" evidence="11">
    <location>
        <begin position="1629"/>
        <end position="1664"/>
    </location>
</feature>
<feature type="transmembrane region" description="Helical" evidence="9">
    <location>
        <begin position="577"/>
        <end position="600"/>
    </location>
</feature>
<evidence type="ECO:0000256" key="2">
    <source>
        <dbReference type="ARBA" id="ARBA00022475"/>
    </source>
</evidence>
<reference evidence="12" key="3">
    <citation type="submission" date="2025-09" db="UniProtKB">
        <authorList>
            <consortium name="Ensembl"/>
        </authorList>
    </citation>
    <scope>IDENTIFICATION</scope>
</reference>
<feature type="transmembrane region" description="Helical" evidence="9">
    <location>
        <begin position="1487"/>
        <end position="1515"/>
    </location>
</feature>
<dbReference type="InterPro" id="IPR011992">
    <property type="entry name" value="EF-hand-dom_pair"/>
</dbReference>
<dbReference type="GO" id="GO:0086010">
    <property type="term" value="P:membrane depolarization during action potential"/>
    <property type="evidence" value="ECO:0007669"/>
    <property type="project" value="TreeGrafter"/>
</dbReference>
<evidence type="ECO:0000256" key="4">
    <source>
        <dbReference type="ARBA" id="ARBA00022737"/>
    </source>
</evidence>
<proteinExistence type="inferred from homology"/>
<dbReference type="SMART" id="SM00054">
    <property type="entry name" value="EFh"/>
    <property type="match status" value="1"/>
</dbReference>
<feature type="transmembrane region" description="Helical" evidence="9">
    <location>
        <begin position="1094"/>
        <end position="1114"/>
    </location>
</feature>
<dbReference type="GO" id="GO:0005509">
    <property type="term" value="F:calcium ion binding"/>
    <property type="evidence" value="ECO:0007669"/>
    <property type="project" value="InterPro"/>
</dbReference>
<dbReference type="InterPro" id="IPR001696">
    <property type="entry name" value="Na_channel_asu"/>
</dbReference>
<feature type="transmembrane region" description="Helical" evidence="9">
    <location>
        <begin position="1238"/>
        <end position="1259"/>
    </location>
</feature>
<keyword evidence="9" id="KW-0739">Sodium transport</keyword>
<feature type="transmembrane region" description="Helical" evidence="9">
    <location>
        <begin position="612"/>
        <end position="633"/>
    </location>
</feature>
<accession>H2YKN7</accession>
<organism evidence="12 13">
    <name type="scientific">Ciona savignyi</name>
    <name type="common">Pacific transparent sea squirt</name>
    <dbReference type="NCBI Taxonomy" id="51511"/>
    <lineage>
        <taxon>Eukaryota</taxon>
        <taxon>Metazoa</taxon>
        <taxon>Chordata</taxon>
        <taxon>Tunicata</taxon>
        <taxon>Ascidiacea</taxon>
        <taxon>Phlebobranchia</taxon>
        <taxon>Cionidae</taxon>
        <taxon>Ciona</taxon>
    </lineage>
</organism>
<feature type="transmembrane region" description="Helical" evidence="9">
    <location>
        <begin position="1589"/>
        <end position="1612"/>
    </location>
</feature>
<evidence type="ECO:0000256" key="10">
    <source>
        <dbReference type="SAM" id="MobiDB-lite"/>
    </source>
</evidence>
<feature type="transmembrane region" description="Helical" evidence="9">
    <location>
        <begin position="314"/>
        <end position="336"/>
    </location>
</feature>
<keyword evidence="8" id="KW-1015">Disulfide bond</keyword>
<evidence type="ECO:0000256" key="8">
    <source>
        <dbReference type="ARBA" id="ARBA00023157"/>
    </source>
</evidence>
<comment type="subcellular location">
    <subcellularLocation>
        <location evidence="1 9">Cell membrane</location>
        <topology evidence="1 9">Multi-pass membrane protein</topology>
    </subcellularLocation>
</comment>
<dbReference type="InterPro" id="IPR018247">
    <property type="entry name" value="EF_Hand_1_Ca_BS"/>
</dbReference>
<dbReference type="SUPFAM" id="SSF81324">
    <property type="entry name" value="Voltage-gated potassium channels"/>
    <property type="match status" value="4"/>
</dbReference>
<dbReference type="Ensembl" id="ENSCSAVT00000005964.1">
    <property type="protein sequence ID" value="ENSCSAVP00000005889.1"/>
    <property type="gene ID" value="ENSCSAVG00000003521.1"/>
</dbReference>
<feature type="transmembrane region" description="Helical" evidence="9">
    <location>
        <begin position="1026"/>
        <end position="1045"/>
    </location>
</feature>
<keyword evidence="6 9" id="KW-1133">Transmembrane helix</keyword>
<reference evidence="12" key="2">
    <citation type="submission" date="2025-08" db="UniProtKB">
        <authorList>
            <consortium name="Ensembl"/>
        </authorList>
    </citation>
    <scope>IDENTIFICATION</scope>
</reference>
<dbReference type="FunFam" id="1.20.120.350:FF:000003">
    <property type="entry name" value="Voltage-dependent sodium channel"/>
    <property type="match status" value="1"/>
</dbReference>
<dbReference type="PANTHER" id="PTHR10037:SF288">
    <property type="entry name" value="SODIUM CHANNEL PROTEIN PARA"/>
    <property type="match status" value="1"/>
</dbReference>
<comment type="function">
    <text evidence="9">Mediates the voltage-dependent sodium ion permeability of excitable membranes. Assuming opened or closed conformations in response to the voltage difference across the membrane, the protein forms a sodium-selective channel through which Na(+) ions may pass in accordance with their electrochemical gradient.</text>
</comment>
<keyword evidence="13" id="KW-1185">Reference proteome</keyword>
<dbReference type="CDD" id="cd13433">
    <property type="entry name" value="Na_channel_gate"/>
    <property type="match status" value="1"/>
</dbReference>
<dbReference type="GO" id="GO:0005248">
    <property type="term" value="F:voltage-gated sodium channel activity"/>
    <property type="evidence" value="ECO:0007669"/>
    <property type="project" value="InterPro"/>
</dbReference>
<keyword evidence="9" id="KW-0813">Transport</keyword>
<feature type="transmembrane region" description="Helical" evidence="9">
    <location>
        <begin position="72"/>
        <end position="91"/>
    </location>
</feature>
<evidence type="ECO:0000256" key="1">
    <source>
        <dbReference type="ARBA" id="ARBA00004651"/>
    </source>
</evidence>
<evidence type="ECO:0000313" key="13">
    <source>
        <dbReference type="Proteomes" id="UP000007875"/>
    </source>
</evidence>
<feature type="transmembrane region" description="Helical" evidence="9">
    <location>
        <begin position="1161"/>
        <end position="1185"/>
    </location>
</feature>
<evidence type="ECO:0000256" key="9">
    <source>
        <dbReference type="RuleBase" id="RU361132"/>
    </source>
</evidence>
<dbReference type="Gene3D" id="1.10.238.10">
    <property type="entry name" value="EF-hand"/>
    <property type="match status" value="1"/>
</dbReference>
<evidence type="ECO:0000256" key="7">
    <source>
        <dbReference type="ARBA" id="ARBA00023136"/>
    </source>
</evidence>
<evidence type="ECO:0000256" key="6">
    <source>
        <dbReference type="ARBA" id="ARBA00022989"/>
    </source>
</evidence>
<feature type="transmembrane region" description="Helical" evidence="9">
    <location>
        <begin position="784"/>
        <end position="813"/>
    </location>
</feature>
<name>H2YKN7_CIOSA</name>
<evidence type="ECO:0000259" key="11">
    <source>
        <dbReference type="PROSITE" id="PS50222"/>
    </source>
</evidence>
<dbReference type="Gene3D" id="1.20.120.350">
    <property type="entry name" value="Voltage-gated potassium channels. Chain C"/>
    <property type="match status" value="4"/>
</dbReference>
<dbReference type="PRINTS" id="PR00170">
    <property type="entry name" value="NACHANNEL"/>
</dbReference>
<keyword evidence="3 9" id="KW-0812">Transmembrane</keyword>
<comment type="caution">
    <text evidence="9">Lacks conserved residue(s) required for the propagation of feature annotation.</text>
</comment>
<dbReference type="FunFam" id="1.20.120.350:FF:000068">
    <property type="entry name" value="Sodium channel protein"/>
    <property type="match status" value="1"/>
</dbReference>
<evidence type="ECO:0000256" key="5">
    <source>
        <dbReference type="ARBA" id="ARBA00022837"/>
    </source>
</evidence>
<dbReference type="SUPFAM" id="SSF47473">
    <property type="entry name" value="EF-hand"/>
    <property type="match status" value="1"/>
</dbReference>
<feature type="transmembrane region" description="Helical" evidence="9">
    <location>
        <begin position="708"/>
        <end position="730"/>
    </location>
</feature>
<keyword evidence="9" id="KW-0407">Ion channel</keyword>
<keyword evidence="9" id="KW-0915">Sodium</keyword>
<keyword evidence="7 9" id="KW-0472">Membrane</keyword>
<protein>
    <recommendedName>
        <fullName evidence="9">Sodium channel protein</fullName>
    </recommendedName>
</protein>
<feature type="transmembrane region" description="Helical" evidence="9">
    <location>
        <begin position="1397"/>
        <end position="1415"/>
    </location>
</feature>
<dbReference type="PROSITE" id="PS50222">
    <property type="entry name" value="EF_HAND_2"/>
    <property type="match status" value="1"/>
</dbReference>
<feature type="transmembrane region" description="Helical" evidence="9">
    <location>
        <begin position="1279"/>
        <end position="1302"/>
    </location>
</feature>
<dbReference type="FunFam" id="1.10.287.70:FF:000370">
    <property type="entry name" value="Sodium channel protein 60E"/>
    <property type="match status" value="1"/>
</dbReference>
<dbReference type="Proteomes" id="UP000007875">
    <property type="component" value="Unassembled WGS sequence"/>
</dbReference>
<dbReference type="GO" id="GO:0019228">
    <property type="term" value="P:neuronal action potential"/>
    <property type="evidence" value="ECO:0007669"/>
    <property type="project" value="TreeGrafter"/>
</dbReference>
<sequence length="1708" mass="193796">PLARLKQQRRLTIGYSKSPEKLLEPIEDPDPFYKDKKTFLVLNENRLIFRFSKEKSLFLFGKDSKIRQRYTYFNGLVIVTILLNCLVMMITGNDKPQWHIFTAIYTIEATVKIVGRGFALHRFSYLRDPWNWLDFIVILAADSSKISSLTFLRAIRVLRVFKTVSVIPGLRMIVSALVASTKALKDAMLLSLLGFSMFSLVGFQFFRGTLHHKCVLRPPAMLPFPPSCYESYWTKNPQKYLRKGADYRLCGNISGTLQCPAYTICLKVGSNPNFGFTSFDNFPFAFLSVFRLSLQDNWEELYLQVLETSGPVSVLFFLTMIFLGSYYLVNLILAVVASSYEGQRKSVENALEEEKVELLNEKVFCLVQFSCEIITAIISKIYAILTLSGSLTNYDERAVVLSFLETSMGSLSRTLLLQLGGIKLLIRMAFTGPRFDSRTLSLARSFYDSRLGVTLTVWPRINCFLQEILTKRRNAARTFASLKAAENWQPQKKKFYSLGSWYKCGDSSQQGKNIIWNYFLGVIVHVKRAEKTTRVVIPSDLIARTSQCHLSKSDQVLWSCCEGSSFICRIRSKLHKFFTTSAAEMITVSLVILNTCFMAMEKEPKDQFFKNLLYTSNVVFTVLFAIEMGLKIFALSPYHYFKASWNIFDFVVVTLSVFELVVSDKLPDGLSVLRTFRLIRLVRILKLAKSWPTLSKLMQMIADSLSKVGYLTLVLLIVLVIFALAGMQTIGTQFYMDKTTGLPLRWHMNSFPHAFLVVFRIQCGEWIQSMWSCMNSVRSEGADGLIPVCLFIFLGVVFVGNLVVLNLFLALLLNSFNSDELNAGGKRGSGAKKFLRSLRNAGRKALPKLPASINRKRKISPGSNTSETSEEKLSTHESTPTAIHIKDAQNENGHSNNISVYVTNGIWINGKPLANGTSDSDSKYTISLEGVHSDTEEWKNEMALPSTNHQKNNSVDCGTTTTDVCRSTWFQVKTCQSNGRTCTSSGTKSKSHWSYSISLSCGKSCEQLQERWCRFRATMNMVVQHNIFESFIIFVILLSSVALVFDDVTLPTKPKFKYVLSIFDRFFTAIFVIEMLMKWVGFGFRKYFTNGWCLLDFFIVVVSLISLSLEIVALQQQGKSNTDLSSLRVLRSLRAFRPLRAMSRFEGIKVVTDALFRSIPAILNVFVICLIFWLIFAIMGVNLFAGKMASCNYPHLAKLYPPPPIEVTDRDSCNCLANITGGKVHWTNLPINFDNVMIAYISLLQVATFKGWMPIMYAAVDAPMKIGEQPTRDANIVNYFFFVGFIIFGAFFTLNLFISVVIDNFNQQKKKFEFAGTELFLTDTQKKVYSAMKKLKAKLPKTLFPVPKSRWRERLYLFTTGDKFELGVMVITILNLLAMALEFEGMSAEYRRAIRNINYGFVVVFTIEITIRIIAMGKSYFYVPWNVFDFLLIFASVLANVIPVLITHTNNNTVSSVTSTPWLPMFRMVRVARILRVARVASGIRTLLFALMLSAPALFNVGSLLFLFVFIYAIFGMNQFAYVEKKGALNEILNFETFPNTFLLLFQMSTSAGWDGFMEPTLYVDGNSECKLGRDGQKGTCMSTSFVGYFYFVSYLLVTFVIITNMYIAIILENFDLATKDNEEALTADDFEHFFDMWQRYDKNGNGKLGVSELSELLHNIDRPLRIRKPNKHHIANMRIPMDSVGDIEILDVASALTKKIIGKSAEL</sequence>
<dbReference type="InterPro" id="IPR043203">
    <property type="entry name" value="VGCC_Ca_Na"/>
</dbReference>
<dbReference type="Pfam" id="PF00520">
    <property type="entry name" value="Ion_trans"/>
    <property type="match status" value="4"/>
</dbReference>
<dbReference type="InterPro" id="IPR005821">
    <property type="entry name" value="Ion_trans_dom"/>
</dbReference>
<keyword evidence="9" id="KW-0851">Voltage-gated channel</keyword>
<feature type="transmembrane region" description="Helical" evidence="9">
    <location>
        <begin position="1065"/>
        <end position="1082"/>
    </location>
</feature>
<dbReference type="InterPro" id="IPR044564">
    <property type="entry name" value="Na_chnl_inactivation_gate"/>
</dbReference>
<dbReference type="GO" id="GO:0001518">
    <property type="term" value="C:voltage-gated sodium channel complex"/>
    <property type="evidence" value="ECO:0007669"/>
    <property type="project" value="UniProtKB-UniRule"/>
</dbReference>
<keyword evidence="5" id="KW-0106">Calcium</keyword>